<name>A0A5S3VD92_9GAMM</name>
<dbReference type="InterPro" id="IPR012902">
    <property type="entry name" value="N_methyl_site"/>
</dbReference>
<comment type="caution">
    <text evidence="1">The sequence shown here is derived from an EMBL/GenBank/DDBJ whole genome shotgun (WGS) entry which is preliminary data.</text>
</comment>
<evidence type="ECO:0008006" key="5">
    <source>
        <dbReference type="Google" id="ProtNLM"/>
    </source>
</evidence>
<evidence type="ECO:0000313" key="4">
    <source>
        <dbReference type="Proteomes" id="UP000307217"/>
    </source>
</evidence>
<reference evidence="3 4" key="2">
    <citation type="submission" date="2019-06" db="EMBL/GenBank/DDBJ databases">
        <title>Co-occurence of chitin degradation, pigmentation and bioactivity in marine Pseudoalteromonas.</title>
        <authorList>
            <person name="Sonnenschein E.C."/>
            <person name="Bech P.K."/>
        </authorList>
    </citation>
    <scope>NUCLEOTIDE SEQUENCE [LARGE SCALE GENOMIC DNA]</scope>
    <source>
        <strain evidence="4">S3790</strain>
        <strain evidence="3">S3895</strain>
    </source>
</reference>
<dbReference type="OrthoDB" id="6237742at2"/>
<evidence type="ECO:0000313" key="3">
    <source>
        <dbReference type="Proteomes" id="UP000307164"/>
    </source>
</evidence>
<gene>
    <name evidence="1" type="ORF">CWC19_03105</name>
    <name evidence="2" type="ORF">CWC20_06715</name>
</gene>
<sequence length="139" mass="15670">MRNNNSGFTLVEVLVAAIILFSALAMASEIYSSSSLFSNKARNTSQFYHESNVAITAIKSDVRYEFKQKTMQSSYEGVVLIGGTSFIWHANIISKVTRYPNLASTDIPKPRFGYYQIDVESDEEEGRGKGFTFEVFLWP</sequence>
<reference evidence="1" key="3">
    <citation type="submission" date="2019-09" db="EMBL/GenBank/DDBJ databases">
        <title>Co-occurence of chitin degradation, pigmentation and bioactivity in marine Pseudoalteromonas.</title>
        <authorList>
            <person name="Sonnenschein E.C."/>
            <person name="Bech P.K."/>
        </authorList>
    </citation>
    <scope>NUCLEOTIDE SEQUENCE</scope>
    <source>
        <strain evidence="1">S3790</strain>
        <strain evidence="2">S3895</strain>
    </source>
</reference>
<dbReference type="Proteomes" id="UP000307217">
    <property type="component" value="Unassembled WGS sequence"/>
</dbReference>
<dbReference type="Proteomes" id="UP000307164">
    <property type="component" value="Unassembled WGS sequence"/>
</dbReference>
<dbReference type="RefSeq" id="WP_138589938.1">
    <property type="nucleotide sequence ID" value="NZ_PNBW01000033.1"/>
</dbReference>
<dbReference type="EMBL" id="PNBW01000033">
    <property type="protein sequence ID" value="TMO75942.1"/>
    <property type="molecule type" value="Genomic_DNA"/>
</dbReference>
<evidence type="ECO:0000313" key="1">
    <source>
        <dbReference type="EMBL" id="TMO69996.1"/>
    </source>
</evidence>
<dbReference type="EMBL" id="PNBX01000008">
    <property type="protein sequence ID" value="TMO69996.1"/>
    <property type="molecule type" value="Genomic_DNA"/>
</dbReference>
<proteinExistence type="predicted"/>
<accession>A0A5S3VD92</accession>
<reference evidence="3 4" key="1">
    <citation type="submission" date="2018-01" db="EMBL/GenBank/DDBJ databases">
        <authorList>
            <person name="Paulsen S."/>
            <person name="Gram L.K."/>
        </authorList>
    </citation>
    <scope>NUCLEOTIDE SEQUENCE [LARGE SCALE GENOMIC DNA]</scope>
    <source>
        <strain evidence="1 4">S3790</strain>
        <strain evidence="2 3">S3895</strain>
    </source>
</reference>
<protein>
    <recommendedName>
        <fullName evidence="5">Prepilin-type cleavage/methylation domain-containing protein</fullName>
    </recommendedName>
</protein>
<dbReference type="NCBIfam" id="TIGR02532">
    <property type="entry name" value="IV_pilin_GFxxxE"/>
    <property type="match status" value="1"/>
</dbReference>
<organism evidence="1 4">
    <name type="scientific">Pseudoalteromonas aurantia</name>
    <dbReference type="NCBI Taxonomy" id="43654"/>
    <lineage>
        <taxon>Bacteria</taxon>
        <taxon>Pseudomonadati</taxon>
        <taxon>Pseudomonadota</taxon>
        <taxon>Gammaproteobacteria</taxon>
        <taxon>Alteromonadales</taxon>
        <taxon>Pseudoalteromonadaceae</taxon>
        <taxon>Pseudoalteromonas</taxon>
    </lineage>
</organism>
<dbReference type="Pfam" id="PF07963">
    <property type="entry name" value="N_methyl"/>
    <property type="match status" value="1"/>
</dbReference>
<dbReference type="AlphaFoldDB" id="A0A5S3VD92"/>
<evidence type="ECO:0000313" key="2">
    <source>
        <dbReference type="EMBL" id="TMO75942.1"/>
    </source>
</evidence>
<dbReference type="PROSITE" id="PS00409">
    <property type="entry name" value="PROKAR_NTER_METHYL"/>
    <property type="match status" value="1"/>
</dbReference>
<keyword evidence="3" id="KW-1185">Reference proteome</keyword>